<dbReference type="InterPro" id="IPR052936">
    <property type="entry name" value="Jasmonate_Hydroxylase-like"/>
</dbReference>
<keyword evidence="3" id="KW-0560">Oxidoreductase</keyword>
<sequence length="128" mass="13891">MTEPAPASLPAPPYYAVVFTAVRTAGDNGYTETDERLMELAAEQPGFLGVDAARGANGLGVTVSYWRDEEAIAAWRDHAEHTLARAYGREHWYTSYSLHVAKVERAHGFTRPADPESGAGRDQASVPS</sequence>
<dbReference type="EMBL" id="JAINZZ010000012">
    <property type="protein sequence ID" value="MBY8878553.1"/>
    <property type="molecule type" value="Genomic_DNA"/>
</dbReference>
<organism evidence="3 4">
    <name type="scientific">Actinacidiphila acidipaludis</name>
    <dbReference type="NCBI Taxonomy" id="2873382"/>
    <lineage>
        <taxon>Bacteria</taxon>
        <taxon>Bacillati</taxon>
        <taxon>Actinomycetota</taxon>
        <taxon>Actinomycetes</taxon>
        <taxon>Kitasatosporales</taxon>
        <taxon>Streptomycetaceae</taxon>
        <taxon>Actinacidiphila</taxon>
    </lineage>
</organism>
<evidence type="ECO:0000313" key="4">
    <source>
        <dbReference type="Proteomes" id="UP000778578"/>
    </source>
</evidence>
<name>A0ABS7Q6F6_9ACTN</name>
<dbReference type="RefSeq" id="WP_222962692.1">
    <property type="nucleotide sequence ID" value="NZ_JAINZZ010000012.1"/>
</dbReference>
<evidence type="ECO:0000313" key="3">
    <source>
        <dbReference type="EMBL" id="MBY8878553.1"/>
    </source>
</evidence>
<feature type="domain" description="ABM" evidence="2">
    <location>
        <begin position="22"/>
        <end position="85"/>
    </location>
</feature>
<protein>
    <submittedName>
        <fullName evidence="3">Antibiotic biosynthesis monooxygenase</fullName>
    </submittedName>
</protein>
<keyword evidence="3" id="KW-0503">Monooxygenase</keyword>
<dbReference type="Proteomes" id="UP000778578">
    <property type="component" value="Unassembled WGS sequence"/>
</dbReference>
<dbReference type="PANTHER" id="PTHR37811">
    <property type="entry name" value="BLL5343 PROTEIN"/>
    <property type="match status" value="1"/>
</dbReference>
<dbReference type="InterPro" id="IPR011008">
    <property type="entry name" value="Dimeric_a/b-barrel"/>
</dbReference>
<dbReference type="InterPro" id="IPR007138">
    <property type="entry name" value="ABM_dom"/>
</dbReference>
<dbReference type="Gene3D" id="3.30.70.100">
    <property type="match status" value="1"/>
</dbReference>
<proteinExistence type="predicted"/>
<keyword evidence="4" id="KW-1185">Reference proteome</keyword>
<comment type="caution">
    <text evidence="3">The sequence shown here is derived from an EMBL/GenBank/DDBJ whole genome shotgun (WGS) entry which is preliminary data.</text>
</comment>
<reference evidence="3 4" key="1">
    <citation type="submission" date="2021-08" db="EMBL/GenBank/DDBJ databases">
        <title>WGS of actinomycetes from Thailand.</title>
        <authorList>
            <person name="Thawai C."/>
        </authorList>
    </citation>
    <scope>NUCLEOTIDE SEQUENCE [LARGE SCALE GENOMIC DNA]</scope>
    <source>
        <strain evidence="3 4">PLK6-54</strain>
    </source>
</reference>
<feature type="region of interest" description="Disordered" evidence="1">
    <location>
        <begin position="107"/>
        <end position="128"/>
    </location>
</feature>
<evidence type="ECO:0000259" key="2">
    <source>
        <dbReference type="Pfam" id="PF03992"/>
    </source>
</evidence>
<dbReference type="Pfam" id="PF03992">
    <property type="entry name" value="ABM"/>
    <property type="match status" value="1"/>
</dbReference>
<dbReference type="GO" id="GO:0004497">
    <property type="term" value="F:monooxygenase activity"/>
    <property type="evidence" value="ECO:0007669"/>
    <property type="project" value="UniProtKB-KW"/>
</dbReference>
<dbReference type="SUPFAM" id="SSF54909">
    <property type="entry name" value="Dimeric alpha+beta barrel"/>
    <property type="match status" value="1"/>
</dbReference>
<dbReference type="PANTHER" id="PTHR37811:SF2">
    <property type="entry name" value="ABM DOMAIN-CONTAINING PROTEIN"/>
    <property type="match status" value="1"/>
</dbReference>
<evidence type="ECO:0000256" key="1">
    <source>
        <dbReference type="SAM" id="MobiDB-lite"/>
    </source>
</evidence>
<accession>A0ABS7Q6F6</accession>
<gene>
    <name evidence="3" type="ORF">K7862_13040</name>
</gene>